<dbReference type="EMBL" id="JBJQND010000014">
    <property type="protein sequence ID" value="KAL3855392.1"/>
    <property type="molecule type" value="Genomic_DNA"/>
</dbReference>
<reference evidence="6 7" key="1">
    <citation type="submission" date="2024-11" db="EMBL/GenBank/DDBJ databases">
        <title>Chromosome-level genome assembly of the freshwater bivalve Anodonta woodiana.</title>
        <authorList>
            <person name="Chen X."/>
        </authorList>
    </citation>
    <scope>NUCLEOTIDE SEQUENCE [LARGE SCALE GENOMIC DNA]</scope>
    <source>
        <strain evidence="6">MN2024</strain>
        <tissue evidence="6">Gills</tissue>
    </source>
</reference>
<evidence type="ECO:0000313" key="7">
    <source>
        <dbReference type="Proteomes" id="UP001634394"/>
    </source>
</evidence>
<evidence type="ECO:0000256" key="1">
    <source>
        <dbReference type="ARBA" id="ARBA00008535"/>
    </source>
</evidence>
<dbReference type="PANTHER" id="PTHR10903">
    <property type="entry name" value="GTPASE, IMAP FAMILY MEMBER-RELATED"/>
    <property type="match status" value="1"/>
</dbReference>
<organism evidence="6 7">
    <name type="scientific">Sinanodonta woodiana</name>
    <name type="common">Chinese pond mussel</name>
    <name type="synonym">Anodonta woodiana</name>
    <dbReference type="NCBI Taxonomy" id="1069815"/>
    <lineage>
        <taxon>Eukaryota</taxon>
        <taxon>Metazoa</taxon>
        <taxon>Spiralia</taxon>
        <taxon>Lophotrochozoa</taxon>
        <taxon>Mollusca</taxon>
        <taxon>Bivalvia</taxon>
        <taxon>Autobranchia</taxon>
        <taxon>Heteroconchia</taxon>
        <taxon>Palaeoheterodonta</taxon>
        <taxon>Unionida</taxon>
        <taxon>Unionoidea</taxon>
        <taxon>Unionidae</taxon>
        <taxon>Unioninae</taxon>
        <taxon>Sinanodonta</taxon>
    </lineage>
</organism>
<dbReference type="InterPro" id="IPR027417">
    <property type="entry name" value="P-loop_NTPase"/>
</dbReference>
<name>A0ABD3V153_SINWO</name>
<dbReference type="GO" id="GO:0005525">
    <property type="term" value="F:GTP binding"/>
    <property type="evidence" value="ECO:0007669"/>
    <property type="project" value="UniProtKB-KW"/>
</dbReference>
<feature type="transmembrane region" description="Helical" evidence="4">
    <location>
        <begin position="245"/>
        <end position="266"/>
    </location>
</feature>
<dbReference type="AlphaFoldDB" id="A0ABD3V153"/>
<keyword evidence="3" id="KW-0342">GTP-binding</keyword>
<keyword evidence="4" id="KW-0472">Membrane</keyword>
<dbReference type="InterPro" id="IPR006703">
    <property type="entry name" value="G_AIG1"/>
</dbReference>
<evidence type="ECO:0000256" key="4">
    <source>
        <dbReference type="SAM" id="Phobius"/>
    </source>
</evidence>
<dbReference type="Proteomes" id="UP001634394">
    <property type="component" value="Unassembled WGS sequence"/>
</dbReference>
<protein>
    <recommendedName>
        <fullName evidence="5">AIG1-type G domain-containing protein</fullName>
    </recommendedName>
</protein>
<sequence>MAERPLNIILIGKTGCGKSSTRNFILEKEVFKSNGGFESITKGVHLEETVQQRRTIKVVDTPGLFDPDKNLFETALKMQSSLIKVSPGPHAFCIIIDASRRYTEEEQITQHIIQLTFGEKIFKHALIVFTHEDNYDSSEDLLRTAESVKELNSLIKLCGGRCITLNNHNNDRNYITVKLKNIIESVTALSKDGKVHYNRDITIYKEALEEQARTEIATKDLKLEMVATILQNTERRVRVAHLKGIAIGACATIAVAGAIGLGAGAVVVAMKSPVLAVAIVSSMATKGLRK</sequence>
<dbReference type="Gene3D" id="3.40.50.300">
    <property type="entry name" value="P-loop containing nucleotide triphosphate hydrolases"/>
    <property type="match status" value="1"/>
</dbReference>
<gene>
    <name evidence="6" type="ORF">ACJMK2_014603</name>
</gene>
<keyword evidence="7" id="KW-1185">Reference proteome</keyword>
<dbReference type="PROSITE" id="PS51720">
    <property type="entry name" value="G_AIG1"/>
    <property type="match status" value="1"/>
</dbReference>
<keyword evidence="4" id="KW-0812">Transmembrane</keyword>
<dbReference type="InterPro" id="IPR045058">
    <property type="entry name" value="GIMA/IAN/Toc"/>
</dbReference>
<dbReference type="PANTHER" id="PTHR10903:SF170">
    <property type="entry name" value="GTPASE IMAP FAMILY MEMBER 7"/>
    <property type="match status" value="1"/>
</dbReference>
<feature type="domain" description="AIG1-type G" evidence="5">
    <location>
        <begin position="3"/>
        <end position="213"/>
    </location>
</feature>
<keyword evidence="2" id="KW-0547">Nucleotide-binding</keyword>
<comment type="caution">
    <text evidence="6">The sequence shown here is derived from an EMBL/GenBank/DDBJ whole genome shotgun (WGS) entry which is preliminary data.</text>
</comment>
<dbReference type="Pfam" id="PF04548">
    <property type="entry name" value="AIG1"/>
    <property type="match status" value="1"/>
</dbReference>
<evidence type="ECO:0000256" key="2">
    <source>
        <dbReference type="ARBA" id="ARBA00022741"/>
    </source>
</evidence>
<dbReference type="SUPFAM" id="SSF52540">
    <property type="entry name" value="P-loop containing nucleoside triphosphate hydrolases"/>
    <property type="match status" value="1"/>
</dbReference>
<evidence type="ECO:0000256" key="3">
    <source>
        <dbReference type="ARBA" id="ARBA00023134"/>
    </source>
</evidence>
<keyword evidence="4" id="KW-1133">Transmembrane helix</keyword>
<evidence type="ECO:0000259" key="5">
    <source>
        <dbReference type="PROSITE" id="PS51720"/>
    </source>
</evidence>
<evidence type="ECO:0000313" key="6">
    <source>
        <dbReference type="EMBL" id="KAL3855392.1"/>
    </source>
</evidence>
<accession>A0ABD3V153</accession>
<proteinExistence type="inferred from homology"/>
<comment type="similarity">
    <text evidence="1">Belongs to the TRAFAC class TrmE-Era-EngA-EngB-Septin-like GTPase superfamily. AIG1/Toc34/Toc159-like paraseptin GTPase family. IAN subfamily.</text>
</comment>